<organism evidence="4 5">
    <name type="scientific">Azorhizophilus paspali</name>
    <name type="common">Azotobacter paspali</name>
    <dbReference type="NCBI Taxonomy" id="69963"/>
    <lineage>
        <taxon>Bacteria</taxon>
        <taxon>Pseudomonadati</taxon>
        <taxon>Pseudomonadota</taxon>
        <taxon>Gammaproteobacteria</taxon>
        <taxon>Pseudomonadales</taxon>
        <taxon>Pseudomonadaceae</taxon>
        <taxon>Azorhizophilus</taxon>
    </lineage>
</organism>
<dbReference type="Pfam" id="PF01381">
    <property type="entry name" value="HTH_3"/>
    <property type="match status" value="1"/>
</dbReference>
<keyword evidence="5" id="KW-1185">Reference proteome</keyword>
<dbReference type="Proteomes" id="UP001589891">
    <property type="component" value="Unassembled WGS sequence"/>
</dbReference>
<dbReference type="InterPro" id="IPR001387">
    <property type="entry name" value="Cro/C1-type_HTH"/>
</dbReference>
<name>A0ABV6SJ28_AZOPA</name>
<sequence>MSSAIRSQSASQQLIERWWTGTGEENQPTPSGSSPPRIATFEVSVPSSSISKKHTAFDALLMELESDPSNAQDLAEAGAWVADNFYKDDGETLKTARLRKGLSQKQLASLIGTSQPHIATLESGRVEPNISTAQKLCEVLNLNFGDIPAILERQKALNSQKGKK</sequence>
<accession>A0ABV6SJ28</accession>
<evidence type="ECO:0000256" key="2">
    <source>
        <dbReference type="SAM" id="MobiDB-lite"/>
    </source>
</evidence>
<proteinExistence type="predicted"/>
<dbReference type="InterPro" id="IPR010982">
    <property type="entry name" value="Lambda_DNA-bd_dom_sf"/>
</dbReference>
<evidence type="ECO:0000313" key="5">
    <source>
        <dbReference type="Proteomes" id="UP001589891"/>
    </source>
</evidence>
<dbReference type="SMART" id="SM00530">
    <property type="entry name" value="HTH_XRE"/>
    <property type="match status" value="1"/>
</dbReference>
<dbReference type="PROSITE" id="PS50943">
    <property type="entry name" value="HTH_CROC1"/>
    <property type="match status" value="1"/>
</dbReference>
<feature type="domain" description="HTH cro/C1-type" evidence="3">
    <location>
        <begin position="93"/>
        <end position="147"/>
    </location>
</feature>
<feature type="region of interest" description="Disordered" evidence="2">
    <location>
        <begin position="1"/>
        <end position="39"/>
    </location>
</feature>
<dbReference type="SUPFAM" id="SSF47413">
    <property type="entry name" value="lambda repressor-like DNA-binding domains"/>
    <property type="match status" value="1"/>
</dbReference>
<dbReference type="CDD" id="cd00093">
    <property type="entry name" value="HTH_XRE"/>
    <property type="match status" value="1"/>
</dbReference>
<reference evidence="4 5" key="1">
    <citation type="submission" date="2024-09" db="EMBL/GenBank/DDBJ databases">
        <authorList>
            <person name="Sun Q."/>
            <person name="Mori K."/>
        </authorList>
    </citation>
    <scope>NUCLEOTIDE SEQUENCE [LARGE SCALE GENOMIC DNA]</scope>
    <source>
        <strain evidence="4 5">NCAIM B.01794</strain>
    </source>
</reference>
<evidence type="ECO:0000259" key="3">
    <source>
        <dbReference type="PROSITE" id="PS50943"/>
    </source>
</evidence>
<feature type="compositionally biased region" description="Low complexity" evidence="2">
    <location>
        <begin position="1"/>
        <end position="13"/>
    </location>
</feature>
<keyword evidence="1" id="KW-0238">DNA-binding</keyword>
<feature type="compositionally biased region" description="Polar residues" evidence="2">
    <location>
        <begin position="23"/>
        <end position="34"/>
    </location>
</feature>
<dbReference type="PANTHER" id="PTHR46558">
    <property type="entry name" value="TRACRIPTIONAL REGULATORY PROTEIN-RELATED-RELATED"/>
    <property type="match status" value="1"/>
</dbReference>
<gene>
    <name evidence="4" type="ORF">ACFFGX_06390</name>
</gene>
<dbReference type="PANTHER" id="PTHR46558:SF4">
    <property type="entry name" value="DNA-BIDING PHAGE PROTEIN"/>
    <property type="match status" value="1"/>
</dbReference>
<dbReference type="Gene3D" id="1.10.260.40">
    <property type="entry name" value="lambda repressor-like DNA-binding domains"/>
    <property type="match status" value="1"/>
</dbReference>
<protein>
    <submittedName>
        <fullName evidence="4">Helix-turn-helix transcriptional regulator</fullName>
    </submittedName>
</protein>
<evidence type="ECO:0000256" key="1">
    <source>
        <dbReference type="ARBA" id="ARBA00023125"/>
    </source>
</evidence>
<dbReference type="EMBL" id="JBHLSS010000041">
    <property type="protein sequence ID" value="MFC0709233.1"/>
    <property type="molecule type" value="Genomic_DNA"/>
</dbReference>
<comment type="caution">
    <text evidence="4">The sequence shown here is derived from an EMBL/GenBank/DDBJ whole genome shotgun (WGS) entry which is preliminary data.</text>
</comment>
<dbReference type="RefSeq" id="WP_376943946.1">
    <property type="nucleotide sequence ID" value="NZ_CP171449.1"/>
</dbReference>
<evidence type="ECO:0000313" key="4">
    <source>
        <dbReference type="EMBL" id="MFC0709233.1"/>
    </source>
</evidence>